<protein>
    <recommendedName>
        <fullName evidence="1">Polymerase nucleotidyl transferase domain-containing protein</fullName>
    </recommendedName>
</protein>
<proteinExistence type="predicted"/>
<sequence>MSIFGSTARGENRTDSDIDNLIEVSSDTCMSLTGFVRLKSDLAEILGHPVYLAEWLNLYPRFAASAERDAVAVF</sequence>
<dbReference type="Pfam" id="PF01909">
    <property type="entry name" value="NTP_transf_2"/>
    <property type="match status" value="1"/>
</dbReference>
<comment type="caution">
    <text evidence="2">The sequence shown here is derived from an EMBL/GenBank/DDBJ whole genome shotgun (WGS) entry which is preliminary data.</text>
</comment>
<name>A0AAV4ZVS8_9HYPH</name>
<dbReference type="EMBL" id="BPQO01000055">
    <property type="protein sequence ID" value="GJD92689.1"/>
    <property type="molecule type" value="Genomic_DNA"/>
</dbReference>
<accession>A0AAV4ZVS8</accession>
<dbReference type="SUPFAM" id="SSF81301">
    <property type="entry name" value="Nucleotidyltransferase"/>
    <property type="match status" value="1"/>
</dbReference>
<dbReference type="RefSeq" id="WP_051976313.1">
    <property type="nucleotide sequence ID" value="NZ_BPQO01000055.1"/>
</dbReference>
<dbReference type="InterPro" id="IPR002934">
    <property type="entry name" value="Polymerase_NTP_transf_dom"/>
</dbReference>
<evidence type="ECO:0000259" key="1">
    <source>
        <dbReference type="Pfam" id="PF01909"/>
    </source>
</evidence>
<dbReference type="GO" id="GO:0016779">
    <property type="term" value="F:nucleotidyltransferase activity"/>
    <property type="evidence" value="ECO:0007669"/>
    <property type="project" value="InterPro"/>
</dbReference>
<dbReference type="InterPro" id="IPR043519">
    <property type="entry name" value="NT_sf"/>
</dbReference>
<dbReference type="AlphaFoldDB" id="A0AAV4ZVS8"/>
<dbReference type="CDD" id="cd05403">
    <property type="entry name" value="NT_KNTase_like"/>
    <property type="match status" value="1"/>
</dbReference>
<gene>
    <name evidence="2" type="ORF">BHAOGJBA_6245</name>
</gene>
<evidence type="ECO:0000313" key="3">
    <source>
        <dbReference type="Proteomes" id="UP001055247"/>
    </source>
</evidence>
<evidence type="ECO:0000313" key="2">
    <source>
        <dbReference type="EMBL" id="GJD92689.1"/>
    </source>
</evidence>
<reference evidence="2" key="2">
    <citation type="submission" date="2021-08" db="EMBL/GenBank/DDBJ databases">
        <authorList>
            <person name="Tani A."/>
            <person name="Ola A."/>
            <person name="Ogura Y."/>
            <person name="Katsura K."/>
            <person name="Hayashi T."/>
        </authorList>
    </citation>
    <scope>NUCLEOTIDE SEQUENCE</scope>
    <source>
        <strain evidence="2">DSM 16372</strain>
    </source>
</reference>
<dbReference type="Gene3D" id="3.30.460.10">
    <property type="entry name" value="Beta Polymerase, domain 2"/>
    <property type="match status" value="1"/>
</dbReference>
<reference evidence="2" key="1">
    <citation type="journal article" date="2016" name="Front. Microbiol.">
        <title>Genome Sequence of the Piezophilic, Mesophilic Sulfate-Reducing Bacterium Desulfovibrio indicus J2T.</title>
        <authorList>
            <person name="Cao J."/>
            <person name="Maignien L."/>
            <person name="Shao Z."/>
            <person name="Alain K."/>
            <person name="Jebbar M."/>
        </authorList>
    </citation>
    <scope>NUCLEOTIDE SEQUENCE</scope>
    <source>
        <strain evidence="2">DSM 16372</strain>
    </source>
</reference>
<feature type="domain" description="Polymerase nucleotidyl transferase" evidence="1">
    <location>
        <begin position="3"/>
        <end position="71"/>
    </location>
</feature>
<dbReference type="Proteomes" id="UP001055247">
    <property type="component" value="Unassembled WGS sequence"/>
</dbReference>
<keyword evidence="3" id="KW-1185">Reference proteome</keyword>
<organism evidence="2 3">
    <name type="scientific">Methylobacterium hispanicum</name>
    <dbReference type="NCBI Taxonomy" id="270350"/>
    <lineage>
        <taxon>Bacteria</taxon>
        <taxon>Pseudomonadati</taxon>
        <taxon>Pseudomonadota</taxon>
        <taxon>Alphaproteobacteria</taxon>
        <taxon>Hyphomicrobiales</taxon>
        <taxon>Methylobacteriaceae</taxon>
        <taxon>Methylobacterium</taxon>
    </lineage>
</organism>